<reference evidence="9" key="1">
    <citation type="submission" date="2021-05" db="EMBL/GenBank/DDBJ databases">
        <title>Comparative genomics of three Colletotrichum scovillei strains and genetic complementation revealed genes involved fungal growth and virulence on chili pepper.</title>
        <authorList>
            <person name="Hsieh D.-K."/>
            <person name="Chuang S.-C."/>
            <person name="Chen C.-Y."/>
            <person name="Chao Y.-T."/>
            <person name="Lu M.-Y.J."/>
            <person name="Lee M.-H."/>
            <person name="Shih M.-C."/>
        </authorList>
    </citation>
    <scope>NUCLEOTIDE SEQUENCE</scope>
    <source>
        <strain evidence="9">Coll-153</strain>
    </source>
</reference>
<dbReference type="PRINTS" id="PR00385">
    <property type="entry name" value="P450"/>
</dbReference>
<dbReference type="AlphaFoldDB" id="A0A9P7RA67"/>
<dbReference type="GO" id="GO:0020037">
    <property type="term" value="F:heme binding"/>
    <property type="evidence" value="ECO:0007669"/>
    <property type="project" value="InterPro"/>
</dbReference>
<dbReference type="InterPro" id="IPR017972">
    <property type="entry name" value="Cyt_P450_CS"/>
</dbReference>
<dbReference type="GO" id="GO:0016705">
    <property type="term" value="F:oxidoreductase activity, acting on paired donors, with incorporation or reduction of molecular oxygen"/>
    <property type="evidence" value="ECO:0007669"/>
    <property type="project" value="InterPro"/>
</dbReference>
<dbReference type="Proteomes" id="UP000699042">
    <property type="component" value="Unassembled WGS sequence"/>
</dbReference>
<evidence type="ECO:0000256" key="8">
    <source>
        <dbReference type="RuleBase" id="RU000461"/>
    </source>
</evidence>
<keyword evidence="8" id="KW-0503">Monooxygenase</keyword>
<dbReference type="Pfam" id="PF00067">
    <property type="entry name" value="p450"/>
    <property type="match status" value="1"/>
</dbReference>
<evidence type="ECO:0000256" key="3">
    <source>
        <dbReference type="ARBA" id="ARBA00022617"/>
    </source>
</evidence>
<evidence type="ECO:0000256" key="5">
    <source>
        <dbReference type="ARBA" id="ARBA00023002"/>
    </source>
</evidence>
<dbReference type="PRINTS" id="PR00463">
    <property type="entry name" value="EP450I"/>
</dbReference>
<evidence type="ECO:0000256" key="1">
    <source>
        <dbReference type="ARBA" id="ARBA00001971"/>
    </source>
</evidence>
<dbReference type="SUPFAM" id="SSF48264">
    <property type="entry name" value="Cytochrome P450"/>
    <property type="match status" value="1"/>
</dbReference>
<keyword evidence="4 7" id="KW-0479">Metal-binding</keyword>
<evidence type="ECO:0000313" key="10">
    <source>
        <dbReference type="Proteomes" id="UP000699042"/>
    </source>
</evidence>
<dbReference type="InterPro" id="IPR001128">
    <property type="entry name" value="Cyt_P450"/>
</dbReference>
<dbReference type="InterPro" id="IPR050121">
    <property type="entry name" value="Cytochrome_P450_monoxygenase"/>
</dbReference>
<evidence type="ECO:0000256" key="7">
    <source>
        <dbReference type="PIRSR" id="PIRSR602401-1"/>
    </source>
</evidence>
<evidence type="ECO:0000313" key="9">
    <source>
        <dbReference type="EMBL" id="KAG7053658.1"/>
    </source>
</evidence>
<keyword evidence="6 7" id="KW-0408">Iron</keyword>
<dbReference type="InterPro" id="IPR002401">
    <property type="entry name" value="Cyt_P450_E_grp-I"/>
</dbReference>
<keyword evidence="10" id="KW-1185">Reference proteome</keyword>
<feature type="non-terminal residue" evidence="9">
    <location>
        <position position="1"/>
    </location>
</feature>
<dbReference type="PROSITE" id="PS00086">
    <property type="entry name" value="CYTOCHROME_P450"/>
    <property type="match status" value="1"/>
</dbReference>
<protein>
    <submittedName>
        <fullName evidence="9">Cytochrome P450</fullName>
    </submittedName>
</protein>
<evidence type="ECO:0000256" key="4">
    <source>
        <dbReference type="ARBA" id="ARBA00022723"/>
    </source>
</evidence>
<dbReference type="PANTHER" id="PTHR24305:SF96">
    <property type="entry name" value="CYTOCHROME P450 MONOOXYGENASE STCB-RELATED"/>
    <property type="match status" value="1"/>
</dbReference>
<dbReference type="InterPro" id="IPR036396">
    <property type="entry name" value="Cyt_P450_sf"/>
</dbReference>
<keyword evidence="5 8" id="KW-0560">Oxidoreductase</keyword>
<comment type="similarity">
    <text evidence="2 8">Belongs to the cytochrome P450 family.</text>
</comment>
<gene>
    <name evidence="9" type="ORF">JMJ77_000743</name>
</gene>
<sequence>AATLLNPSAFNNRLADNIFGIHVHTHQRDQLIASYREDPLCRFSIPHMLATPSPRFALSSLLLLVLLRGLTCSITHVPGPWHTRFVNYALKYHVLAGQRMHYVHSLHLKYGSFVRISPTEVAIADPDSFNAIHKIGSGFTKGPWYSDVTAGREPGIVFMTDPKEHALRRRLLARAFTTNSLRENWEPVVREKVEVAVSHIRADALKGNADILKWWMLMTTDVIAHLSFGESFKALELGEKSPYIHALETLFTASMFRREVPFLFYLAQYLPFQYPKQLANAGRIIGEHASMATSNHQGKGHSANLFSNMQAACEEKIEYNLTPEKLKSEATNLIVAGSDTTSITLTYLIWAVLKKPALHESLQAELDNLRDDELNDTTLERLPLLNAIIEETLRMYGAVAGNLPRSVPPCGVTLGEFFIPGGTVVETQAYTLHRDPNVFPDPETFNETRFLNEGLTKVQRRSLAPWGAGTRVCIGAHLARMELRLAVAVFFRKCRDIRLAESMTDDLMDMRNVWLISPVGHRCDVTLK</sequence>
<dbReference type="GO" id="GO:0004497">
    <property type="term" value="F:monooxygenase activity"/>
    <property type="evidence" value="ECO:0007669"/>
    <property type="project" value="UniProtKB-KW"/>
</dbReference>
<dbReference type="PANTHER" id="PTHR24305">
    <property type="entry name" value="CYTOCHROME P450"/>
    <property type="match status" value="1"/>
</dbReference>
<evidence type="ECO:0000256" key="6">
    <source>
        <dbReference type="ARBA" id="ARBA00023004"/>
    </source>
</evidence>
<comment type="caution">
    <text evidence="9">The sequence shown here is derived from an EMBL/GenBank/DDBJ whole genome shotgun (WGS) entry which is preliminary data.</text>
</comment>
<dbReference type="EMBL" id="JAESDN010000003">
    <property type="protein sequence ID" value="KAG7053658.1"/>
    <property type="molecule type" value="Genomic_DNA"/>
</dbReference>
<feature type="binding site" description="axial binding residue" evidence="7">
    <location>
        <position position="473"/>
    </location>
    <ligand>
        <name>heme</name>
        <dbReference type="ChEBI" id="CHEBI:30413"/>
    </ligand>
    <ligandPart>
        <name>Fe</name>
        <dbReference type="ChEBI" id="CHEBI:18248"/>
    </ligandPart>
</feature>
<organism evidence="9 10">
    <name type="scientific">Colletotrichum scovillei</name>
    <dbReference type="NCBI Taxonomy" id="1209932"/>
    <lineage>
        <taxon>Eukaryota</taxon>
        <taxon>Fungi</taxon>
        <taxon>Dikarya</taxon>
        <taxon>Ascomycota</taxon>
        <taxon>Pezizomycotina</taxon>
        <taxon>Sordariomycetes</taxon>
        <taxon>Hypocreomycetidae</taxon>
        <taxon>Glomerellales</taxon>
        <taxon>Glomerellaceae</taxon>
        <taxon>Colletotrichum</taxon>
        <taxon>Colletotrichum acutatum species complex</taxon>
    </lineage>
</organism>
<comment type="cofactor">
    <cofactor evidence="1 7">
        <name>heme</name>
        <dbReference type="ChEBI" id="CHEBI:30413"/>
    </cofactor>
</comment>
<dbReference type="GO" id="GO:0005506">
    <property type="term" value="F:iron ion binding"/>
    <property type="evidence" value="ECO:0007669"/>
    <property type="project" value="InterPro"/>
</dbReference>
<dbReference type="CDD" id="cd11059">
    <property type="entry name" value="CYP_fungal"/>
    <property type="match status" value="1"/>
</dbReference>
<name>A0A9P7RA67_9PEZI</name>
<accession>A0A9P7RA67</accession>
<dbReference type="Gene3D" id="1.10.630.10">
    <property type="entry name" value="Cytochrome P450"/>
    <property type="match status" value="1"/>
</dbReference>
<keyword evidence="3 7" id="KW-0349">Heme</keyword>
<proteinExistence type="inferred from homology"/>
<evidence type="ECO:0000256" key="2">
    <source>
        <dbReference type="ARBA" id="ARBA00010617"/>
    </source>
</evidence>